<keyword evidence="9" id="KW-1185">Reference proteome</keyword>
<dbReference type="SMART" id="SM00984">
    <property type="entry name" value="UDPG_MGDP_dh_C"/>
    <property type="match status" value="1"/>
</dbReference>
<dbReference type="EMBL" id="JACIHM010000004">
    <property type="protein sequence ID" value="MBB4447363.1"/>
    <property type="molecule type" value="Genomic_DNA"/>
</dbReference>
<dbReference type="GO" id="GO:0047004">
    <property type="term" value="F:UDP-N-acetylglucosamine 6-dehydrogenase activity"/>
    <property type="evidence" value="ECO:0007669"/>
    <property type="project" value="UniProtKB-EC"/>
</dbReference>
<organism evidence="7 10">
    <name type="scientific">Aliirhizobium cellulosilyticum</name>
    <dbReference type="NCBI Taxonomy" id="393664"/>
    <lineage>
        <taxon>Bacteria</taxon>
        <taxon>Pseudomonadati</taxon>
        <taxon>Pseudomonadota</taxon>
        <taxon>Alphaproteobacteria</taxon>
        <taxon>Hyphomicrobiales</taxon>
        <taxon>Rhizobiaceae</taxon>
        <taxon>Aliirhizobium</taxon>
    </lineage>
</organism>
<dbReference type="Proteomes" id="UP000520770">
    <property type="component" value="Unassembled WGS sequence"/>
</dbReference>
<dbReference type="Proteomes" id="UP000524535">
    <property type="component" value="Unassembled WGS sequence"/>
</dbReference>
<dbReference type="SUPFAM" id="SSF52413">
    <property type="entry name" value="UDP-glucose/GDP-mannose dehydrogenase C-terminal domain"/>
    <property type="match status" value="1"/>
</dbReference>
<dbReference type="EC" id="1.1.1.136" evidence="7"/>
<reference evidence="8 9" key="1">
    <citation type="submission" date="2020-08" db="EMBL/GenBank/DDBJ databases">
        <title>Genomic Encyclopedia of Type Strains, Phase IV (KMG-V): Genome sequencing to study the core and pangenomes of soil and plant-associated prokaryotes.</title>
        <authorList>
            <person name="Whitman W."/>
        </authorList>
    </citation>
    <scope>NUCLEOTIDE SEQUENCE [LARGE SCALE GENOMIC DNA]</scope>
    <source>
        <strain evidence="6 9">SEMIA 444</strain>
        <strain evidence="5 8">SEMIA 448</strain>
        <strain evidence="7 10">SEMIA 452</strain>
    </source>
</reference>
<protein>
    <submittedName>
        <fullName evidence="7">UDP-N-acetyl-D-glucosamine dehydrogenase</fullName>
        <ecNumber evidence="7">1.1.1.136</ecNumber>
    </submittedName>
</protein>
<sequence length="446" mass="48618">MTDTSLSSTLHAKITARTAKAGVVGLGYVGLPLAMAFGRAGFSVTGFDIDPSKIEFIDRRESYIEAVPTEMLKAECEAGRFAATCDFNLLAECDIIAICVPTPLTAHRDPDLSYVAKTAEAIAKTLRPGQLIVLESTTYPGTTDEVVKPILERTGLKSGNDFFLGYSPEREDPGNRQFHTASIPKVVAGDGEAAAGLMQAFYGATVETIVPVSTTATAEAVKLTENIFRAVNIALVNELKLVYDAMGIDVWEVIDAAKSKPFGYMPFYPGPGLGGHCIPIDPFYLTWKSREFETPTRFIELAGEINTAMPHHIVTRLAEALDIRSGKALSRSKVLLIGLAYKKNVPDIRESPSLRLMELIERRGGSVAYFDPYVSEIPSTREYAELKGRRSIEWDEGALKSFDAVVIATDHDNVDYDAISRLAPLIVDTRNIFARKGISSDVIVKA</sequence>
<dbReference type="InterPro" id="IPR014026">
    <property type="entry name" value="UDP-Glc/GDP-Man_DH_dimer"/>
</dbReference>
<evidence type="ECO:0000256" key="3">
    <source>
        <dbReference type="PIRNR" id="PIRNR000124"/>
    </source>
</evidence>
<dbReference type="GO" id="GO:0016628">
    <property type="term" value="F:oxidoreductase activity, acting on the CH-CH group of donors, NAD or NADP as acceptor"/>
    <property type="evidence" value="ECO:0007669"/>
    <property type="project" value="InterPro"/>
</dbReference>
<evidence type="ECO:0000256" key="2">
    <source>
        <dbReference type="ARBA" id="ARBA00023027"/>
    </source>
</evidence>
<evidence type="ECO:0000259" key="4">
    <source>
        <dbReference type="SMART" id="SM00984"/>
    </source>
</evidence>
<dbReference type="PIRSF" id="PIRSF000124">
    <property type="entry name" value="UDPglc_GDPman_dh"/>
    <property type="match status" value="1"/>
</dbReference>
<dbReference type="PANTHER" id="PTHR43491:SF1">
    <property type="entry name" value="UDP-N-ACETYL-D-MANNOSAMINE DEHYDROGENASE"/>
    <property type="match status" value="1"/>
</dbReference>
<keyword evidence="1 7" id="KW-0560">Oxidoreductase</keyword>
<comment type="caution">
    <text evidence="7">The sequence shown here is derived from an EMBL/GenBank/DDBJ whole genome shotgun (WGS) entry which is preliminary data.</text>
</comment>
<dbReference type="InterPro" id="IPR036220">
    <property type="entry name" value="UDP-Glc/GDP-Man_DH_C_sf"/>
</dbReference>
<comment type="similarity">
    <text evidence="3">Belongs to the UDP-glucose/GDP-mannose dehydrogenase family.</text>
</comment>
<dbReference type="RefSeq" id="WP_183823789.1">
    <property type="nucleotide sequence ID" value="NZ_JACIGW010000002.1"/>
</dbReference>
<dbReference type="Proteomes" id="UP000576087">
    <property type="component" value="Unassembled WGS sequence"/>
</dbReference>
<dbReference type="SUPFAM" id="SSF51735">
    <property type="entry name" value="NAD(P)-binding Rossmann-fold domains"/>
    <property type="match status" value="1"/>
</dbReference>
<dbReference type="GO" id="GO:0051287">
    <property type="term" value="F:NAD binding"/>
    <property type="evidence" value="ECO:0007669"/>
    <property type="project" value="InterPro"/>
</dbReference>
<dbReference type="Pfam" id="PF03721">
    <property type="entry name" value="UDPG_MGDP_dh_N"/>
    <property type="match status" value="1"/>
</dbReference>
<dbReference type="PANTHER" id="PTHR43491">
    <property type="entry name" value="UDP-N-ACETYL-D-MANNOSAMINE DEHYDROGENASE"/>
    <property type="match status" value="1"/>
</dbReference>
<dbReference type="Gene3D" id="3.40.50.720">
    <property type="entry name" value="NAD(P)-binding Rossmann-like Domain"/>
    <property type="match status" value="2"/>
</dbReference>
<dbReference type="NCBIfam" id="TIGR03026">
    <property type="entry name" value="NDP-sugDHase"/>
    <property type="match status" value="1"/>
</dbReference>
<dbReference type="InterPro" id="IPR014027">
    <property type="entry name" value="UDP-Glc/GDP-Man_DH_C"/>
</dbReference>
<evidence type="ECO:0000313" key="5">
    <source>
        <dbReference type="EMBL" id="MBB4349048.1"/>
    </source>
</evidence>
<evidence type="ECO:0000313" key="6">
    <source>
        <dbReference type="EMBL" id="MBB4412731.1"/>
    </source>
</evidence>
<feature type="domain" description="UDP-glucose/GDP-mannose dehydrogenase C-terminal" evidence="4">
    <location>
        <begin position="335"/>
        <end position="435"/>
    </location>
</feature>
<dbReference type="GO" id="GO:0000271">
    <property type="term" value="P:polysaccharide biosynthetic process"/>
    <property type="evidence" value="ECO:0007669"/>
    <property type="project" value="InterPro"/>
</dbReference>
<evidence type="ECO:0000313" key="7">
    <source>
        <dbReference type="EMBL" id="MBB4447363.1"/>
    </source>
</evidence>
<evidence type="ECO:0000313" key="8">
    <source>
        <dbReference type="Proteomes" id="UP000520770"/>
    </source>
</evidence>
<evidence type="ECO:0000313" key="10">
    <source>
        <dbReference type="Proteomes" id="UP000576087"/>
    </source>
</evidence>
<dbReference type="InterPro" id="IPR017476">
    <property type="entry name" value="UDP-Glc/GDP-Man"/>
</dbReference>
<dbReference type="EMBL" id="JACIGY010000004">
    <property type="protein sequence ID" value="MBB4412731.1"/>
    <property type="molecule type" value="Genomic_DNA"/>
</dbReference>
<dbReference type="Pfam" id="PF03720">
    <property type="entry name" value="UDPG_MGDP_dh_C"/>
    <property type="match status" value="1"/>
</dbReference>
<dbReference type="AlphaFoldDB" id="A0A7W6UZT3"/>
<dbReference type="InterPro" id="IPR028359">
    <property type="entry name" value="UDP_ManNAc/GlcNAc_DH"/>
</dbReference>
<dbReference type="InterPro" id="IPR001732">
    <property type="entry name" value="UDP-Glc/GDP-Man_DH_N"/>
</dbReference>
<dbReference type="InterPro" id="IPR036291">
    <property type="entry name" value="NAD(P)-bd_dom_sf"/>
</dbReference>
<evidence type="ECO:0000256" key="1">
    <source>
        <dbReference type="ARBA" id="ARBA00023002"/>
    </source>
</evidence>
<dbReference type="Pfam" id="PF00984">
    <property type="entry name" value="UDPG_MGDP_dh"/>
    <property type="match status" value="1"/>
</dbReference>
<dbReference type="SUPFAM" id="SSF48179">
    <property type="entry name" value="6-phosphogluconate dehydrogenase C-terminal domain-like"/>
    <property type="match status" value="1"/>
</dbReference>
<gene>
    <name evidence="6" type="ORF">GGE31_003245</name>
    <name evidence="5" type="ORF">GGE33_002790</name>
    <name evidence="7" type="ORF">GGE35_003186</name>
</gene>
<proteinExistence type="inferred from homology"/>
<evidence type="ECO:0000313" key="9">
    <source>
        <dbReference type="Proteomes" id="UP000524535"/>
    </source>
</evidence>
<dbReference type="PIRSF" id="PIRSF500136">
    <property type="entry name" value="UDP_ManNAc_DH"/>
    <property type="match status" value="1"/>
</dbReference>
<accession>A0A7W6UZT3</accession>
<dbReference type="EMBL" id="JACIGW010000002">
    <property type="protein sequence ID" value="MBB4349048.1"/>
    <property type="molecule type" value="Genomic_DNA"/>
</dbReference>
<name>A0A7W6UZT3_9HYPH</name>
<keyword evidence="2" id="KW-0520">NAD</keyword>
<dbReference type="InterPro" id="IPR008927">
    <property type="entry name" value="6-PGluconate_DH-like_C_sf"/>
</dbReference>